<feature type="region of interest" description="Disordered" evidence="1">
    <location>
        <begin position="147"/>
        <end position="184"/>
    </location>
</feature>
<gene>
    <name evidence="3" type="ORF">C0Z18_13130</name>
</gene>
<evidence type="ECO:0000313" key="4">
    <source>
        <dbReference type="Proteomes" id="UP000235616"/>
    </source>
</evidence>
<dbReference type="InterPro" id="IPR001623">
    <property type="entry name" value="DnaJ_domain"/>
</dbReference>
<organism evidence="3 4">
    <name type="scientific">Trinickia dabaoshanensis</name>
    <dbReference type="NCBI Taxonomy" id="564714"/>
    <lineage>
        <taxon>Bacteria</taxon>
        <taxon>Pseudomonadati</taxon>
        <taxon>Pseudomonadota</taxon>
        <taxon>Betaproteobacteria</taxon>
        <taxon>Burkholderiales</taxon>
        <taxon>Burkholderiaceae</taxon>
        <taxon>Trinickia</taxon>
    </lineage>
</organism>
<name>A0A2N7VRI3_9BURK</name>
<dbReference type="PROSITE" id="PS50076">
    <property type="entry name" value="DNAJ_2"/>
    <property type="match status" value="1"/>
</dbReference>
<dbReference type="PANTHER" id="PTHR43948">
    <property type="entry name" value="DNAJ HOMOLOG SUBFAMILY B"/>
    <property type="match status" value="1"/>
</dbReference>
<evidence type="ECO:0000313" key="3">
    <source>
        <dbReference type="EMBL" id="PMS19762.1"/>
    </source>
</evidence>
<dbReference type="PANTHER" id="PTHR43948:SF23">
    <property type="entry name" value="DNAJ DOMAIN PROTEIN (AFU_ORTHOLOGUE AFUA_1G15460)"/>
    <property type="match status" value="1"/>
</dbReference>
<dbReference type="Gene3D" id="1.10.287.110">
    <property type="entry name" value="DnaJ domain"/>
    <property type="match status" value="1"/>
</dbReference>
<dbReference type="CDD" id="cd06257">
    <property type="entry name" value="DnaJ"/>
    <property type="match status" value="1"/>
</dbReference>
<dbReference type="OrthoDB" id="9779622at2"/>
<dbReference type="GO" id="GO:0051082">
    <property type="term" value="F:unfolded protein binding"/>
    <property type="evidence" value="ECO:0007669"/>
    <property type="project" value="TreeGrafter"/>
</dbReference>
<keyword evidence="4" id="KW-1185">Reference proteome</keyword>
<dbReference type="GO" id="GO:0044183">
    <property type="term" value="F:protein folding chaperone"/>
    <property type="evidence" value="ECO:0007669"/>
    <property type="project" value="TreeGrafter"/>
</dbReference>
<dbReference type="AlphaFoldDB" id="A0A2N7VRI3"/>
<dbReference type="InterPro" id="IPR036869">
    <property type="entry name" value="J_dom_sf"/>
</dbReference>
<dbReference type="PROSITE" id="PS00636">
    <property type="entry name" value="DNAJ_1"/>
    <property type="match status" value="1"/>
</dbReference>
<dbReference type="GO" id="GO:0051087">
    <property type="term" value="F:protein-folding chaperone binding"/>
    <property type="evidence" value="ECO:0007669"/>
    <property type="project" value="TreeGrafter"/>
</dbReference>
<dbReference type="SMART" id="SM00271">
    <property type="entry name" value="DnaJ"/>
    <property type="match status" value="1"/>
</dbReference>
<dbReference type="GO" id="GO:0005737">
    <property type="term" value="C:cytoplasm"/>
    <property type="evidence" value="ECO:0007669"/>
    <property type="project" value="TreeGrafter"/>
</dbReference>
<reference evidence="3 4" key="1">
    <citation type="submission" date="2018-01" db="EMBL/GenBank/DDBJ databases">
        <title>Whole genome analyses suggest that Burkholderia sensu lato contains two further novel genera in the rhizoxinica-symbiotica group Mycetohabitans gen. nov., and Trinickia gen. nov.: implications for the evolution of diazotrophy and nodulation in the Burkholderiaceae.</title>
        <authorList>
            <person name="Estrada-de los Santos P."/>
            <person name="Palmer M."/>
            <person name="Chavez-Ramirez B."/>
            <person name="Beukes C."/>
            <person name="Steenkamp E.T."/>
            <person name="Hirsch A.M."/>
            <person name="Manyaka P."/>
            <person name="Maluk M."/>
            <person name="Lafos M."/>
            <person name="Crook M."/>
            <person name="Gross E."/>
            <person name="Simon M.F."/>
            <person name="Bueno dos Reis Junior F."/>
            <person name="Poole P.S."/>
            <person name="Venter S.N."/>
            <person name="James E.K."/>
        </authorList>
    </citation>
    <scope>NUCLEOTIDE SEQUENCE [LARGE SCALE GENOMIC DNA]</scope>
    <source>
        <strain evidence="3 4">GIMN1.004</strain>
    </source>
</reference>
<evidence type="ECO:0000256" key="1">
    <source>
        <dbReference type="SAM" id="MobiDB-lite"/>
    </source>
</evidence>
<proteinExistence type="predicted"/>
<dbReference type="Proteomes" id="UP000235616">
    <property type="component" value="Unassembled WGS sequence"/>
</dbReference>
<evidence type="ECO:0000259" key="2">
    <source>
        <dbReference type="PROSITE" id="PS50076"/>
    </source>
</evidence>
<dbReference type="InterPro" id="IPR018253">
    <property type="entry name" value="DnaJ_domain_CS"/>
</dbReference>
<dbReference type="Pfam" id="PF00226">
    <property type="entry name" value="DnaJ"/>
    <property type="match status" value="1"/>
</dbReference>
<sequence length="202" mass="22295">MVTLYEALGVREDASDDEIKRAYRKAAMRAHPDRNKGREAAAHDAFQEIKQAYAILSDGEQRRVYDAVFAQEMSRLRDDEERQARERAECEAQAQRERYEKFVAIAMRYAERGYKRDVVFGVLLGRGCDEALAARIAHGVAALSASRASAPPAGNMSKGRREPDASAESAAPTAPPQTAEAEPASHAGLFSTLWHGMFGIRP</sequence>
<dbReference type="PRINTS" id="PR00625">
    <property type="entry name" value="JDOMAIN"/>
</dbReference>
<feature type="domain" description="J" evidence="2">
    <location>
        <begin position="3"/>
        <end position="69"/>
    </location>
</feature>
<accession>A0A2N7VRI3</accession>
<feature type="compositionally biased region" description="Low complexity" evidence="1">
    <location>
        <begin position="166"/>
        <end position="184"/>
    </location>
</feature>
<dbReference type="EMBL" id="PNYA01000010">
    <property type="protein sequence ID" value="PMS19762.1"/>
    <property type="molecule type" value="Genomic_DNA"/>
</dbReference>
<protein>
    <submittedName>
        <fullName evidence="3">Molecular chaperone DnaJ</fullName>
    </submittedName>
</protein>
<dbReference type="SUPFAM" id="SSF46565">
    <property type="entry name" value="Chaperone J-domain"/>
    <property type="match status" value="1"/>
</dbReference>
<dbReference type="RefSeq" id="WP_102645834.1">
    <property type="nucleotide sequence ID" value="NZ_PNYA01000010.1"/>
</dbReference>
<comment type="caution">
    <text evidence="3">The sequence shown here is derived from an EMBL/GenBank/DDBJ whole genome shotgun (WGS) entry which is preliminary data.</text>
</comment>